<feature type="compositionally biased region" description="Basic and acidic residues" evidence="1">
    <location>
        <begin position="108"/>
        <end position="122"/>
    </location>
</feature>
<sequence>METAGNTTLQQQELARTGREPRQLECQGDKAETCRCLRPSSQVWGTADTLPGSPCHLPTTDIPTPPPLGQDLVSRRLLAAVASDQRHTRSWHDARVHQPGESRALLSSHDKDKGPERKEQRSGRRPRQAPLRE</sequence>
<feature type="region of interest" description="Disordered" evidence="1">
    <location>
        <begin position="1"/>
        <end position="70"/>
    </location>
</feature>
<evidence type="ECO:0000313" key="2">
    <source>
        <dbReference type="EMBL" id="KAF6399847.1"/>
    </source>
</evidence>
<keyword evidence="3" id="KW-1185">Reference proteome</keyword>
<dbReference type="EMBL" id="JACASF010000023">
    <property type="protein sequence ID" value="KAF6399847.1"/>
    <property type="molecule type" value="Genomic_DNA"/>
</dbReference>
<proteinExistence type="predicted"/>
<feature type="compositionally biased region" description="Basic and acidic residues" evidence="1">
    <location>
        <begin position="84"/>
        <end position="100"/>
    </location>
</feature>
<reference evidence="2 3" key="1">
    <citation type="journal article" date="2020" name="Nature">
        <title>Six reference-quality genomes reveal evolution of bat adaptations.</title>
        <authorList>
            <person name="Jebb D."/>
            <person name="Huang Z."/>
            <person name="Pippel M."/>
            <person name="Hughes G.M."/>
            <person name="Lavrichenko K."/>
            <person name="Devanna P."/>
            <person name="Winkler S."/>
            <person name="Jermiin L.S."/>
            <person name="Skirmuntt E.C."/>
            <person name="Katzourakis A."/>
            <person name="Burkitt-Gray L."/>
            <person name="Ray D.A."/>
            <person name="Sullivan K.A.M."/>
            <person name="Roscito J.G."/>
            <person name="Kirilenko B.M."/>
            <person name="Davalos L.M."/>
            <person name="Corthals A.P."/>
            <person name="Power M.L."/>
            <person name="Jones G."/>
            <person name="Ransome R.D."/>
            <person name="Dechmann D.K.N."/>
            <person name="Locatelli A.G."/>
            <person name="Puechmaille S.J."/>
            <person name="Fedrigo O."/>
            <person name="Jarvis E.D."/>
            <person name="Hiller M."/>
            <person name="Vernes S.C."/>
            <person name="Myers E.W."/>
            <person name="Teeling E.C."/>
        </authorList>
    </citation>
    <scope>NUCLEOTIDE SEQUENCE [LARGE SCALE GENOMIC DNA]</scope>
    <source>
        <strain evidence="2">MMolMol1</strain>
        <tissue evidence="2">Muscle</tissue>
    </source>
</reference>
<comment type="caution">
    <text evidence="2">The sequence shown here is derived from an EMBL/GenBank/DDBJ whole genome shotgun (WGS) entry which is preliminary data.</text>
</comment>
<feature type="compositionally biased region" description="Polar residues" evidence="1">
    <location>
        <begin position="1"/>
        <end position="14"/>
    </location>
</feature>
<gene>
    <name evidence="2" type="ORF">HJG59_010116</name>
</gene>
<name>A0A7J8BLW7_MOLMO</name>
<feature type="compositionally biased region" description="Basic and acidic residues" evidence="1">
    <location>
        <begin position="16"/>
        <end position="35"/>
    </location>
</feature>
<evidence type="ECO:0000256" key="1">
    <source>
        <dbReference type="SAM" id="MobiDB-lite"/>
    </source>
</evidence>
<protein>
    <submittedName>
        <fullName evidence="2">Uncharacterized protein</fullName>
    </submittedName>
</protein>
<accession>A0A7J8BLW7</accession>
<evidence type="ECO:0000313" key="3">
    <source>
        <dbReference type="Proteomes" id="UP000550707"/>
    </source>
</evidence>
<dbReference type="AlphaFoldDB" id="A0A7J8BLW7"/>
<dbReference type="InParanoid" id="A0A7J8BLW7"/>
<organism evidence="2 3">
    <name type="scientific">Molossus molossus</name>
    <name type="common">Pallas' mastiff bat</name>
    <name type="synonym">Vespertilio molossus</name>
    <dbReference type="NCBI Taxonomy" id="27622"/>
    <lineage>
        <taxon>Eukaryota</taxon>
        <taxon>Metazoa</taxon>
        <taxon>Chordata</taxon>
        <taxon>Craniata</taxon>
        <taxon>Vertebrata</taxon>
        <taxon>Euteleostomi</taxon>
        <taxon>Mammalia</taxon>
        <taxon>Eutheria</taxon>
        <taxon>Laurasiatheria</taxon>
        <taxon>Chiroptera</taxon>
        <taxon>Yangochiroptera</taxon>
        <taxon>Molossidae</taxon>
        <taxon>Molossus</taxon>
    </lineage>
</organism>
<feature type="region of interest" description="Disordered" evidence="1">
    <location>
        <begin position="83"/>
        <end position="133"/>
    </location>
</feature>
<dbReference type="Proteomes" id="UP000550707">
    <property type="component" value="Unassembled WGS sequence"/>
</dbReference>